<dbReference type="EMBL" id="CM039431">
    <property type="protein sequence ID" value="KAI4334825.1"/>
    <property type="molecule type" value="Genomic_DNA"/>
</dbReference>
<comment type="caution">
    <text evidence="1">The sequence shown here is derived from an EMBL/GenBank/DDBJ whole genome shotgun (WGS) entry which is preliminary data.</text>
</comment>
<keyword evidence="2" id="KW-1185">Reference proteome</keyword>
<name>A0ACB9NEH2_BAUVA</name>
<proteinExistence type="predicted"/>
<gene>
    <name evidence="1" type="ORF">L6164_013534</name>
</gene>
<accession>A0ACB9NEH2</accession>
<reference evidence="1 2" key="1">
    <citation type="journal article" date="2022" name="DNA Res.">
        <title>Chromosomal-level genome assembly of the orchid tree Bauhinia variegata (Leguminosae; Cercidoideae) supports the allotetraploid origin hypothesis of Bauhinia.</title>
        <authorList>
            <person name="Zhong Y."/>
            <person name="Chen Y."/>
            <person name="Zheng D."/>
            <person name="Pang J."/>
            <person name="Liu Y."/>
            <person name="Luo S."/>
            <person name="Meng S."/>
            <person name="Qian L."/>
            <person name="Wei D."/>
            <person name="Dai S."/>
            <person name="Zhou R."/>
        </authorList>
    </citation>
    <scope>NUCLEOTIDE SEQUENCE [LARGE SCALE GENOMIC DNA]</scope>
    <source>
        <strain evidence="1">BV-YZ2020</strain>
    </source>
</reference>
<evidence type="ECO:0000313" key="2">
    <source>
        <dbReference type="Proteomes" id="UP000828941"/>
    </source>
</evidence>
<protein>
    <submittedName>
        <fullName evidence="1">Uncharacterized protein</fullName>
    </submittedName>
</protein>
<sequence length="353" mass="40032">MEESKPKRKSVFGAYGPSHITDIDWESPDHRRCVMASLVQGTKIIERDRQKGRLGPRALAPPWYESFHFQLYREIYDPDARCIFGAIYQHKYPTSNSIPKYVIAFRGTLPKRETAVRDWLTDIQVILNNLQKTPRFQQAVEIIKEMIAVAGAANVWLAGYSLGAAIALLAGKEMAKMSDQPHLLETYLFNPPFVSLSLEWIEDQELKQGINMARTFLRGVIATTKSVVVNLMPNDDENGCSRQFDDPFAAISGWVPHLFVNKGDIICSGFIGYFQNRENMKQLGMGGFEKLASQECIIRNVFSTRKIEPAHLLAAAKLNINASDPLTNLKSDHSLQQWWTANLICEAKIYRHE</sequence>
<dbReference type="Proteomes" id="UP000828941">
    <property type="component" value="Chromosome 6"/>
</dbReference>
<evidence type="ECO:0000313" key="1">
    <source>
        <dbReference type="EMBL" id="KAI4334825.1"/>
    </source>
</evidence>
<organism evidence="1 2">
    <name type="scientific">Bauhinia variegata</name>
    <name type="common">Purple orchid tree</name>
    <name type="synonym">Phanera variegata</name>
    <dbReference type="NCBI Taxonomy" id="167791"/>
    <lineage>
        <taxon>Eukaryota</taxon>
        <taxon>Viridiplantae</taxon>
        <taxon>Streptophyta</taxon>
        <taxon>Embryophyta</taxon>
        <taxon>Tracheophyta</taxon>
        <taxon>Spermatophyta</taxon>
        <taxon>Magnoliopsida</taxon>
        <taxon>eudicotyledons</taxon>
        <taxon>Gunneridae</taxon>
        <taxon>Pentapetalae</taxon>
        <taxon>rosids</taxon>
        <taxon>fabids</taxon>
        <taxon>Fabales</taxon>
        <taxon>Fabaceae</taxon>
        <taxon>Cercidoideae</taxon>
        <taxon>Cercideae</taxon>
        <taxon>Bauhiniinae</taxon>
        <taxon>Bauhinia</taxon>
    </lineage>
</organism>